<feature type="binding site" evidence="6">
    <location>
        <position position="383"/>
    </location>
    <ligand>
        <name>S-adenosyl-L-methionine</name>
        <dbReference type="ChEBI" id="CHEBI:59789"/>
    </ligand>
</feature>
<dbReference type="GO" id="GO:0001510">
    <property type="term" value="P:RNA methylation"/>
    <property type="evidence" value="ECO:0007669"/>
    <property type="project" value="InterPro"/>
</dbReference>
<feature type="binding site" evidence="6">
    <location>
        <position position="410"/>
    </location>
    <ligand>
        <name>S-adenosyl-L-methionine</name>
        <dbReference type="ChEBI" id="CHEBI:59789"/>
    </ligand>
</feature>
<protein>
    <submittedName>
        <fullName evidence="9">rRNA small subunit methyltransferase B</fullName>
    </submittedName>
</protein>
<feature type="active site" description="Nucleophile" evidence="6">
    <location>
        <position position="487"/>
    </location>
</feature>
<organism evidence="9 10">
    <name type="scientific">Kocuria subflava</name>
    <dbReference type="NCBI Taxonomy" id="1736139"/>
    <lineage>
        <taxon>Bacteria</taxon>
        <taxon>Bacillati</taxon>
        <taxon>Actinomycetota</taxon>
        <taxon>Actinomycetes</taxon>
        <taxon>Micrococcales</taxon>
        <taxon>Micrococcaceae</taxon>
        <taxon>Kocuria</taxon>
    </lineage>
</organism>
<dbReference type="GO" id="GO:0008173">
    <property type="term" value="F:RNA methyltransferase activity"/>
    <property type="evidence" value="ECO:0007669"/>
    <property type="project" value="InterPro"/>
</dbReference>
<sequence length="583" mass="60908">MSQGPGNTRRTGGSRGAGGSGGAGPSRDTGRSRGAGSSRGSGPSGGPGRSGGSGRSGGTGESGGYRDNRGRQRNRQAMGERRYSSSVPSQRTRRTDPARLAAFRTLRAVAEDDAYGNLVLPDQLRRLQLNRRDAGLATELAYGALRHQGTWDAVLTHCVDRPLAKIDPPVLDALRLGVHQLLAMRIPDHAAIDQTVGLTRAEIGAGPSGLVNAVLRKVMAHDLTEWLEVLTRNTDDVTRLALEGAHPTWIVRALRQALTVHGRNPAEITRLLEADNAAPQVHLVALPGLGELTSALDDGATPSTLVADAATSAGGDLRRVQEVRDGTVRVQDAGSQLVAHSVLQSAPVADGEKWLDLCAGPGGKATLLAALAAQHGAHVTANEVASHRADLVRQALAVVDPQAWTVRCADGRRITAADAGQSSGEAGFDRILVDAPCTGLGALRRRPEARWRRTPQDLADLTVLQGELLDAAVGALKPGGLLVYATCSPHAAETMVAVDDVLKAHPELNLVDTGAAVRAAALPGALDGDADPAQIHVGSRARTGEPATSENPATTGHTATTAQLWPHIHGTDAMFIAHFRKNK</sequence>
<dbReference type="AlphaFoldDB" id="A0A846TXC7"/>
<accession>A0A846TXC7</accession>
<feature type="compositionally biased region" description="Low complexity" evidence="7">
    <location>
        <begin position="1"/>
        <end position="11"/>
    </location>
</feature>
<dbReference type="Gene3D" id="1.10.940.10">
    <property type="entry name" value="NusB-like"/>
    <property type="match status" value="1"/>
</dbReference>
<feature type="binding site" evidence="6">
    <location>
        <position position="434"/>
    </location>
    <ligand>
        <name>S-adenosyl-L-methionine</name>
        <dbReference type="ChEBI" id="CHEBI:59789"/>
    </ligand>
</feature>
<evidence type="ECO:0000256" key="1">
    <source>
        <dbReference type="ARBA" id="ARBA00007494"/>
    </source>
</evidence>
<evidence type="ECO:0000256" key="2">
    <source>
        <dbReference type="ARBA" id="ARBA00022603"/>
    </source>
</evidence>
<dbReference type="InterPro" id="IPR035926">
    <property type="entry name" value="NusB-like_sf"/>
</dbReference>
<feature type="compositionally biased region" description="Gly residues" evidence="7">
    <location>
        <begin position="37"/>
        <end position="63"/>
    </location>
</feature>
<dbReference type="InterPro" id="IPR023267">
    <property type="entry name" value="RCMT"/>
</dbReference>
<dbReference type="Proteomes" id="UP000521379">
    <property type="component" value="Unassembled WGS sequence"/>
</dbReference>
<keyword evidence="2 6" id="KW-0489">Methyltransferase</keyword>
<keyword evidence="5 6" id="KW-0694">RNA-binding</keyword>
<dbReference type="SUPFAM" id="SSF53335">
    <property type="entry name" value="S-adenosyl-L-methionine-dependent methyltransferases"/>
    <property type="match status" value="1"/>
</dbReference>
<name>A0A846TXC7_9MICC</name>
<dbReference type="EMBL" id="JAAVUN010000003">
    <property type="protein sequence ID" value="NKE08955.1"/>
    <property type="molecule type" value="Genomic_DNA"/>
</dbReference>
<evidence type="ECO:0000256" key="3">
    <source>
        <dbReference type="ARBA" id="ARBA00022679"/>
    </source>
</evidence>
<reference evidence="9 10" key="1">
    <citation type="submission" date="2020-02" db="EMBL/GenBank/DDBJ databases">
        <authorList>
            <person name="Sun Q."/>
        </authorList>
    </citation>
    <scope>NUCLEOTIDE SEQUENCE [LARGE SCALE GENOMIC DNA]</scope>
    <source>
        <strain evidence="9 10">YIM 13062</strain>
    </source>
</reference>
<feature type="compositionally biased region" description="Gly residues" evidence="7">
    <location>
        <begin position="13"/>
        <end position="24"/>
    </location>
</feature>
<dbReference type="PROSITE" id="PS51686">
    <property type="entry name" value="SAM_MT_RSMB_NOP"/>
    <property type="match status" value="1"/>
</dbReference>
<dbReference type="PANTHER" id="PTHR22807">
    <property type="entry name" value="NOP2 YEAST -RELATED NOL1/NOP2/FMU SUN DOMAIN-CONTAINING"/>
    <property type="match status" value="1"/>
</dbReference>
<feature type="domain" description="SAM-dependent MTase RsmB/NOP-type" evidence="8">
    <location>
        <begin position="257"/>
        <end position="582"/>
    </location>
</feature>
<dbReference type="GO" id="GO:0006355">
    <property type="term" value="P:regulation of DNA-templated transcription"/>
    <property type="evidence" value="ECO:0007669"/>
    <property type="project" value="InterPro"/>
</dbReference>
<dbReference type="InterPro" id="IPR001678">
    <property type="entry name" value="MeTrfase_RsmB-F_NOP2_dom"/>
</dbReference>
<keyword evidence="10" id="KW-1185">Reference proteome</keyword>
<dbReference type="InterPro" id="IPR006027">
    <property type="entry name" value="NusB_RsmB_TIM44"/>
</dbReference>
<proteinExistence type="inferred from homology"/>
<dbReference type="PRINTS" id="PR02008">
    <property type="entry name" value="RCMTFAMILY"/>
</dbReference>
<evidence type="ECO:0000256" key="5">
    <source>
        <dbReference type="ARBA" id="ARBA00022884"/>
    </source>
</evidence>
<feature type="region of interest" description="Disordered" evidence="7">
    <location>
        <begin position="1"/>
        <end position="98"/>
    </location>
</feature>
<feature type="binding site" evidence="6">
    <location>
        <begin position="358"/>
        <end position="364"/>
    </location>
    <ligand>
        <name>S-adenosyl-L-methionine</name>
        <dbReference type="ChEBI" id="CHEBI:59789"/>
    </ligand>
</feature>
<dbReference type="GO" id="GO:0003723">
    <property type="term" value="F:RNA binding"/>
    <property type="evidence" value="ECO:0007669"/>
    <property type="project" value="UniProtKB-UniRule"/>
</dbReference>
<dbReference type="InterPro" id="IPR018314">
    <property type="entry name" value="RsmB/NOL1/NOP2-like_CS"/>
</dbReference>
<keyword evidence="4 6" id="KW-0949">S-adenosyl-L-methionine</keyword>
<dbReference type="Pfam" id="PF01189">
    <property type="entry name" value="Methyltr_RsmB-F"/>
    <property type="match status" value="1"/>
</dbReference>
<comment type="caution">
    <text evidence="9">The sequence shown here is derived from an EMBL/GenBank/DDBJ whole genome shotgun (WGS) entry which is preliminary data.</text>
</comment>
<dbReference type="InterPro" id="IPR029063">
    <property type="entry name" value="SAM-dependent_MTases_sf"/>
</dbReference>
<dbReference type="PROSITE" id="PS01153">
    <property type="entry name" value="NOL1_NOP2_SUN"/>
    <property type="match status" value="1"/>
</dbReference>
<dbReference type="SUPFAM" id="SSF48013">
    <property type="entry name" value="NusB-like"/>
    <property type="match status" value="1"/>
</dbReference>
<dbReference type="Pfam" id="PF01029">
    <property type="entry name" value="NusB"/>
    <property type="match status" value="1"/>
</dbReference>
<dbReference type="Gene3D" id="3.40.50.150">
    <property type="entry name" value="Vaccinia Virus protein VP39"/>
    <property type="match status" value="1"/>
</dbReference>
<evidence type="ECO:0000313" key="9">
    <source>
        <dbReference type="EMBL" id="NKE08955.1"/>
    </source>
</evidence>
<evidence type="ECO:0000256" key="4">
    <source>
        <dbReference type="ARBA" id="ARBA00022691"/>
    </source>
</evidence>
<dbReference type="CDD" id="cd02440">
    <property type="entry name" value="AdoMet_MTases"/>
    <property type="match status" value="1"/>
</dbReference>
<evidence type="ECO:0000259" key="8">
    <source>
        <dbReference type="PROSITE" id="PS51686"/>
    </source>
</evidence>
<evidence type="ECO:0000256" key="6">
    <source>
        <dbReference type="PROSITE-ProRule" id="PRU01023"/>
    </source>
</evidence>
<evidence type="ECO:0000313" key="10">
    <source>
        <dbReference type="Proteomes" id="UP000521379"/>
    </source>
</evidence>
<keyword evidence="3 6" id="KW-0808">Transferase</keyword>
<gene>
    <name evidence="9" type="ORF">GTW58_03130</name>
</gene>
<dbReference type="PANTHER" id="PTHR22807:SF53">
    <property type="entry name" value="RIBOSOMAL RNA SMALL SUBUNIT METHYLTRANSFERASE B-RELATED"/>
    <property type="match status" value="1"/>
</dbReference>
<dbReference type="InterPro" id="IPR049560">
    <property type="entry name" value="MeTrfase_RsmB-F_NOP2_cat"/>
</dbReference>
<evidence type="ECO:0000256" key="7">
    <source>
        <dbReference type="SAM" id="MobiDB-lite"/>
    </source>
</evidence>
<comment type="similarity">
    <text evidence="1 6">Belongs to the class I-like SAM-binding methyltransferase superfamily. RsmB/NOP family.</text>
</comment>